<dbReference type="InterPro" id="IPR029028">
    <property type="entry name" value="Alpha/beta_knot_MTases"/>
</dbReference>
<dbReference type="AlphaFoldDB" id="A0A150X761"/>
<keyword evidence="2 7" id="KW-0489">Methyltransferase</keyword>
<dbReference type="Proteomes" id="UP000075583">
    <property type="component" value="Unassembled WGS sequence"/>
</dbReference>
<evidence type="ECO:0000256" key="1">
    <source>
        <dbReference type="ARBA" id="ARBA00022555"/>
    </source>
</evidence>
<keyword evidence="1 7" id="KW-0820">tRNA-binding</keyword>
<dbReference type="STRING" id="279360.MB14_05025"/>
<keyword evidence="10" id="KW-1185">Reference proteome</keyword>
<dbReference type="PANTHER" id="PTHR43453">
    <property type="entry name" value="RRNA METHYLASE-LIKE"/>
    <property type="match status" value="1"/>
</dbReference>
<keyword evidence="6 7" id="KW-0694">RNA-binding</keyword>
<comment type="catalytic activity">
    <reaction evidence="7">
        <text>guanosine(18) in tRNA + S-adenosyl-L-methionine = 2'-O-methylguanosine(18) in tRNA + S-adenosyl-L-homocysteine + H(+)</text>
        <dbReference type="Rhea" id="RHEA:20077"/>
        <dbReference type="Rhea" id="RHEA-COMP:10190"/>
        <dbReference type="Rhea" id="RHEA-COMP:10192"/>
        <dbReference type="ChEBI" id="CHEBI:15378"/>
        <dbReference type="ChEBI" id="CHEBI:57856"/>
        <dbReference type="ChEBI" id="CHEBI:59789"/>
        <dbReference type="ChEBI" id="CHEBI:74269"/>
        <dbReference type="ChEBI" id="CHEBI:74445"/>
        <dbReference type="EC" id="2.1.1.34"/>
    </reaction>
</comment>
<keyword evidence="3 7" id="KW-0808">Transferase</keyword>
<accession>A0A150X761</accession>
<dbReference type="InterPro" id="IPR029026">
    <property type="entry name" value="tRNA_m1G_MTases_N"/>
</dbReference>
<sequence>MRSNSISVLQAELIKILEEFVTENKVNLINKVLSERTRHLTVVLEDVYHSHNASAVLRTCDCFGVQDLHISQKLHDYHVNPNIVRGASNWVTLHKYDRGEQSSSNCLNDLREKKYRLVGTTPDQNSTSIHELDITEKTAIIFGTELEGISDNTKNEVDELVHIPMYGFTESFNMSVSVAMVLQDLVRRLRESDVQWHLTEKEKEDLKFEWYQRIVKRSDLHIKNYMKEHSINNNG</sequence>
<evidence type="ECO:0000313" key="10">
    <source>
        <dbReference type="Proteomes" id="UP000075583"/>
    </source>
</evidence>
<comment type="function">
    <text evidence="7">Catalyzes the 2'-O methylation of guanosine at position 18 in tRNA.</text>
</comment>
<comment type="similarity">
    <text evidence="7">Belongs to the class IV-like SAM-binding methyltransferase superfamily. RNA methyltransferase TrmH family.</text>
</comment>
<dbReference type="PANTHER" id="PTHR43453:SF1">
    <property type="entry name" value="TRNA_RRNA METHYLTRANSFERASE SPOU TYPE DOMAIN-CONTAINING PROTEIN"/>
    <property type="match status" value="1"/>
</dbReference>
<evidence type="ECO:0000256" key="6">
    <source>
        <dbReference type="ARBA" id="ARBA00022884"/>
    </source>
</evidence>
<reference evidence="9" key="1">
    <citation type="submission" date="2016-01" db="EMBL/GenBank/DDBJ databases">
        <title>Genome sequencing of Roseivirga ehrenbergii KMM 6017.</title>
        <authorList>
            <person name="Selvaratnam C."/>
            <person name="Thevarajoo S."/>
            <person name="Goh K.M."/>
            <person name="Ee R."/>
            <person name="Chan K.-G."/>
            <person name="Chong C.S."/>
        </authorList>
    </citation>
    <scope>NUCLEOTIDE SEQUENCE [LARGE SCALE GENOMIC DNA]</scope>
    <source>
        <strain evidence="9">KMM 6017</strain>
    </source>
</reference>
<evidence type="ECO:0000256" key="4">
    <source>
        <dbReference type="ARBA" id="ARBA00022691"/>
    </source>
</evidence>
<feature type="binding site" evidence="7">
    <location>
        <position position="163"/>
    </location>
    <ligand>
        <name>S-adenosyl-L-methionine</name>
        <dbReference type="ChEBI" id="CHEBI:59789"/>
    </ligand>
</feature>
<evidence type="ECO:0000256" key="7">
    <source>
        <dbReference type="HAMAP-Rule" id="MF_02060"/>
    </source>
</evidence>
<dbReference type="EC" id="2.1.1.34" evidence="7"/>
<evidence type="ECO:0000259" key="8">
    <source>
        <dbReference type="Pfam" id="PF00588"/>
    </source>
</evidence>
<dbReference type="EMBL" id="LQZQ01000045">
    <property type="protein sequence ID" value="KYG74575.1"/>
    <property type="molecule type" value="Genomic_DNA"/>
</dbReference>
<dbReference type="SUPFAM" id="SSF75217">
    <property type="entry name" value="alpha/beta knot"/>
    <property type="match status" value="1"/>
</dbReference>
<feature type="domain" description="tRNA/rRNA methyltransferase SpoU type" evidence="8">
    <location>
        <begin position="40"/>
        <end position="182"/>
    </location>
</feature>
<protein>
    <recommendedName>
        <fullName evidence="7">tRNA (guanosine(18)-2'-O)-methyltransferase</fullName>
        <ecNumber evidence="7">2.1.1.34</ecNumber>
    </recommendedName>
    <alternativeName>
        <fullName evidence="7">tRNA [Gm18] methyltransferase</fullName>
    </alternativeName>
</protein>
<dbReference type="InterPro" id="IPR001537">
    <property type="entry name" value="SpoU_MeTrfase"/>
</dbReference>
<name>A0A150X761_ROSEK</name>
<feature type="binding site" evidence="7">
    <location>
        <position position="120"/>
    </location>
    <ligand>
        <name>S-adenosyl-L-methionine</name>
        <dbReference type="ChEBI" id="CHEBI:59789"/>
    </ligand>
</feature>
<dbReference type="Pfam" id="PF00588">
    <property type="entry name" value="SpoU_methylase"/>
    <property type="match status" value="1"/>
</dbReference>
<comment type="caution">
    <text evidence="7">Lacks conserved residue(s) required for the propagation of feature annotation.</text>
</comment>
<dbReference type="GO" id="GO:0000049">
    <property type="term" value="F:tRNA binding"/>
    <property type="evidence" value="ECO:0007669"/>
    <property type="project" value="UniProtKB-UniRule"/>
</dbReference>
<dbReference type="InterPro" id="IPR033671">
    <property type="entry name" value="TrmH"/>
</dbReference>
<keyword evidence="5 7" id="KW-0819">tRNA processing</keyword>
<evidence type="ECO:0000313" key="9">
    <source>
        <dbReference type="EMBL" id="KYG74575.1"/>
    </source>
</evidence>
<keyword evidence="4 7" id="KW-0949">S-adenosyl-L-methionine</keyword>
<evidence type="ECO:0000256" key="5">
    <source>
        <dbReference type="ARBA" id="ARBA00022694"/>
    </source>
</evidence>
<dbReference type="GO" id="GO:0002938">
    <property type="term" value="P:tRNA guanine ribose methylation"/>
    <property type="evidence" value="ECO:0007669"/>
    <property type="project" value="UniProtKB-UniRule"/>
</dbReference>
<dbReference type="OrthoDB" id="9794400at2"/>
<dbReference type="HAMAP" id="MF_02060">
    <property type="entry name" value="tRNA_methyltr_TrmH"/>
    <property type="match status" value="1"/>
</dbReference>
<evidence type="ECO:0000256" key="3">
    <source>
        <dbReference type="ARBA" id="ARBA00022679"/>
    </source>
</evidence>
<dbReference type="Gene3D" id="3.40.1280.10">
    <property type="match status" value="1"/>
</dbReference>
<evidence type="ECO:0000256" key="2">
    <source>
        <dbReference type="ARBA" id="ARBA00022603"/>
    </source>
</evidence>
<dbReference type="GO" id="GO:0141100">
    <property type="term" value="F:tRNA (guanine(18)-2'-O)-methyltransferase activity"/>
    <property type="evidence" value="ECO:0007669"/>
    <property type="project" value="UniProtKB-UniRule"/>
</dbReference>
<organism evidence="9 10">
    <name type="scientific">Roseivirga ehrenbergii (strain DSM 102268 / JCM 13514 / KCTC 12282 / NCIMB 14502 / KMM 6017)</name>
    <dbReference type="NCBI Taxonomy" id="279360"/>
    <lineage>
        <taxon>Bacteria</taxon>
        <taxon>Pseudomonadati</taxon>
        <taxon>Bacteroidota</taxon>
        <taxon>Cytophagia</taxon>
        <taxon>Cytophagales</taxon>
        <taxon>Roseivirgaceae</taxon>
        <taxon>Roseivirga</taxon>
    </lineage>
</organism>
<comment type="caution">
    <text evidence="9">The sequence shown here is derived from an EMBL/GenBank/DDBJ whole genome shotgun (WGS) entry which is preliminary data.</text>
</comment>
<dbReference type="CDD" id="cd18092">
    <property type="entry name" value="SpoU-like_TrmH"/>
    <property type="match status" value="1"/>
</dbReference>
<gene>
    <name evidence="7" type="primary">trmH</name>
    <name evidence="9" type="ORF">MB14_05025</name>
</gene>
<proteinExistence type="inferred from homology"/>